<comment type="caution">
    <text evidence="2">The sequence shown here is derived from an EMBL/GenBank/DDBJ whole genome shotgun (WGS) entry which is preliminary data.</text>
</comment>
<evidence type="ECO:0000313" key="3">
    <source>
        <dbReference type="Proteomes" id="UP000718593"/>
    </source>
</evidence>
<accession>A0A930BWL1</accession>
<evidence type="ECO:0000313" key="2">
    <source>
        <dbReference type="EMBL" id="MBF1166536.1"/>
    </source>
</evidence>
<protein>
    <recommendedName>
        <fullName evidence="4">DUF4178 domain-containing protein</fullName>
    </recommendedName>
</protein>
<sequence length="195" mass="22024">WGLFAKLALVALLVQVFFLFISSEKLLLRQDFSFEPGFASEVQSREFTLAAQQRKIAVRQATSLDNNWLGVDLLLVNKSTGQAWPAAREISYYWGYDDGRWTEGSRDDEVVFRNIPAGTYYLTLDPEMSPNKGVAVRDRLEVVTLRTGWSNFVIVLIFLAAFPVFASLRKSAFETQRWAESDHAPVSSDDSDGDD</sequence>
<keyword evidence="1" id="KW-0812">Transmembrane</keyword>
<keyword evidence="1" id="KW-1133">Transmembrane helix</keyword>
<proteinExistence type="predicted"/>
<keyword evidence="1" id="KW-0472">Membrane</keyword>
<feature type="transmembrane region" description="Helical" evidence="1">
    <location>
        <begin position="149"/>
        <end position="168"/>
    </location>
</feature>
<name>A0A930BWL1_9RHOO</name>
<dbReference type="Proteomes" id="UP000718593">
    <property type="component" value="Unassembled WGS sequence"/>
</dbReference>
<reference evidence="2" key="1">
    <citation type="submission" date="2020-04" db="EMBL/GenBank/DDBJ databases">
        <title>Deep metagenomics examines the oral microbiome during advanced dental caries in children, revealing novel taxa and co-occurrences with host molecules.</title>
        <authorList>
            <person name="Baker J.L."/>
            <person name="Morton J.T."/>
            <person name="Dinis M."/>
            <person name="Alvarez R."/>
            <person name="Tran N.C."/>
            <person name="Knight R."/>
            <person name="Edlund A."/>
        </authorList>
    </citation>
    <scope>NUCLEOTIDE SEQUENCE</scope>
    <source>
        <strain evidence="2">JCVI_32_bin.24</strain>
    </source>
</reference>
<dbReference type="EMBL" id="JABZMI010000493">
    <property type="protein sequence ID" value="MBF1166536.1"/>
    <property type="molecule type" value="Genomic_DNA"/>
</dbReference>
<evidence type="ECO:0000256" key="1">
    <source>
        <dbReference type="SAM" id="Phobius"/>
    </source>
</evidence>
<evidence type="ECO:0008006" key="4">
    <source>
        <dbReference type="Google" id="ProtNLM"/>
    </source>
</evidence>
<feature type="non-terminal residue" evidence="2">
    <location>
        <position position="1"/>
    </location>
</feature>
<organism evidence="2 3">
    <name type="scientific">Dechloromonas agitata</name>
    <dbReference type="NCBI Taxonomy" id="73030"/>
    <lineage>
        <taxon>Bacteria</taxon>
        <taxon>Pseudomonadati</taxon>
        <taxon>Pseudomonadota</taxon>
        <taxon>Betaproteobacteria</taxon>
        <taxon>Rhodocyclales</taxon>
        <taxon>Azonexaceae</taxon>
        <taxon>Dechloromonas</taxon>
    </lineage>
</organism>
<dbReference type="AlphaFoldDB" id="A0A930BWL1"/>
<gene>
    <name evidence="2" type="ORF">HXL68_16050</name>
</gene>